<keyword evidence="5" id="KW-0963">Cytoplasm</keyword>
<evidence type="ECO:0000256" key="8">
    <source>
        <dbReference type="ARBA" id="ARBA00022827"/>
    </source>
</evidence>
<evidence type="ECO:0000259" key="14">
    <source>
        <dbReference type="PROSITE" id="PS00624"/>
    </source>
</evidence>
<feature type="binding site" evidence="11">
    <location>
        <begin position="545"/>
        <end position="546"/>
    </location>
    <ligand>
        <name>FAD</name>
        <dbReference type="ChEBI" id="CHEBI:57692"/>
    </ligand>
</feature>
<comment type="similarity">
    <text evidence="4 12">Belongs to the GMC oxidoreductase family.</text>
</comment>
<dbReference type="Proteomes" id="UP000177622">
    <property type="component" value="Unassembled WGS sequence"/>
</dbReference>
<feature type="domain" description="Glucose-methanol-choline oxidoreductase N-terminal" evidence="13">
    <location>
        <begin position="94"/>
        <end position="117"/>
    </location>
</feature>
<comment type="subcellular location">
    <subcellularLocation>
        <location evidence="3">Cytoplasm</location>
    </subcellularLocation>
    <subcellularLocation>
        <location evidence="2">Secreted</location>
        <location evidence="2">Cell wall</location>
    </subcellularLocation>
</comment>
<evidence type="ECO:0000256" key="12">
    <source>
        <dbReference type="RuleBase" id="RU003968"/>
    </source>
</evidence>
<dbReference type="PANTHER" id="PTHR11552:SF201">
    <property type="entry name" value="GLUCOSE-METHANOL-CHOLINE OXIDOREDUCTASE N-TERMINAL DOMAIN-CONTAINING PROTEIN"/>
    <property type="match status" value="1"/>
</dbReference>
<evidence type="ECO:0000256" key="9">
    <source>
        <dbReference type="ARBA" id="ARBA00023002"/>
    </source>
</evidence>
<dbReference type="Pfam" id="PF00732">
    <property type="entry name" value="GMC_oxred_N"/>
    <property type="match status" value="1"/>
</dbReference>
<evidence type="ECO:0000256" key="11">
    <source>
        <dbReference type="PIRSR" id="PIRSR000137-2"/>
    </source>
</evidence>
<evidence type="ECO:0000256" key="3">
    <source>
        <dbReference type="ARBA" id="ARBA00004496"/>
    </source>
</evidence>
<dbReference type="AlphaFoldDB" id="A0A1F5LJ00"/>
<evidence type="ECO:0000256" key="6">
    <source>
        <dbReference type="ARBA" id="ARBA00022512"/>
    </source>
</evidence>
<comment type="caution">
    <text evidence="15">The sequence shown here is derived from an EMBL/GenBank/DDBJ whole genome shotgun (WGS) entry which is preliminary data.</text>
</comment>
<dbReference type="SUPFAM" id="SSF54373">
    <property type="entry name" value="FAD-linked reductases, C-terminal domain"/>
    <property type="match status" value="1"/>
</dbReference>
<feature type="active site" description="Proton donor" evidence="10">
    <location>
        <position position="546"/>
    </location>
</feature>
<keyword evidence="7 12" id="KW-0285">Flavoprotein</keyword>
<feature type="binding site" evidence="11">
    <location>
        <position position="245"/>
    </location>
    <ligand>
        <name>FAD</name>
        <dbReference type="ChEBI" id="CHEBI:57692"/>
    </ligand>
</feature>
<feature type="binding site" evidence="11">
    <location>
        <position position="96"/>
    </location>
    <ligand>
        <name>FAD</name>
        <dbReference type="ChEBI" id="CHEBI:57692"/>
    </ligand>
</feature>
<evidence type="ECO:0000313" key="16">
    <source>
        <dbReference type="Proteomes" id="UP000177622"/>
    </source>
</evidence>
<dbReference type="OrthoDB" id="269227at2759"/>
<evidence type="ECO:0000259" key="13">
    <source>
        <dbReference type="PROSITE" id="PS00623"/>
    </source>
</evidence>
<evidence type="ECO:0000256" key="5">
    <source>
        <dbReference type="ARBA" id="ARBA00022490"/>
    </source>
</evidence>
<feature type="binding site" evidence="11">
    <location>
        <position position="100"/>
    </location>
    <ligand>
        <name>FAD</name>
        <dbReference type="ChEBI" id="CHEBI:57692"/>
    </ligand>
</feature>
<keyword evidence="16" id="KW-1185">Reference proteome</keyword>
<evidence type="ECO:0000256" key="4">
    <source>
        <dbReference type="ARBA" id="ARBA00010790"/>
    </source>
</evidence>
<protein>
    <recommendedName>
        <fullName evidence="13 14">Glucose-methanol-choline oxidoreductase N-terminal domain-containing protein</fullName>
    </recommendedName>
</protein>
<sequence length="615" mass="67550">MGNPTLEHFAALQLDYIIIGGGTAGLAVAARLSEDAEVQVGVIEAGPSALDRENNGAINIPGRYGETIGSEYDWQFETISQPGLGGRSLPWPRGRVLGGTSALNFMAWNRGHRDDYDAWATLGNLGWGWKDLLPFFRRSENFHPPSAAHQEYYKSAYDPEVNGTGGPLQTSHVKQYGIAHQYWHDTLNNLGVESIPDSLAGANSGAWNMICTLDPARQERSYSASAYYAPIAGRKNMHILTEATVLEVILELDNNSDWAARGVQVRCGEEEASIIATREVILSAGSVQSPQLLELSGIGQRDILEAAGIDVKIHNPNVGENLQDHMMTATIFEIPPTFPTRDDILGDPIQRTAADHAYYASQTGPWTVMPCSVAYTPLSQILPTDECAELYNDAQKIAKETGRISDALLASQFEPGKTRGQIESLFDLGNWSPDFVSEPGKKYATMLQMLQYPFSRGSIHLPPKGDKQKTTVDDKPVIDPQYYLGAGEIDRRIMAKAQRWTDRICQTEPLAHIVRARVFPTPAETSDSEETVYDKFVSNYTITDWHPIGTCAMGGYQNAKAGVVDERLRVYGVRGLRVIDASIMPLQIGAHIQATVYAIAEKGAEMIKEDYASRG</sequence>
<dbReference type="PIRSF" id="PIRSF000137">
    <property type="entry name" value="Alcohol_oxidase"/>
    <property type="match status" value="1"/>
</dbReference>
<dbReference type="GeneID" id="34576785"/>
<name>A0A1F5LJ00_PENAI</name>
<dbReference type="InterPro" id="IPR012132">
    <property type="entry name" value="GMC_OxRdtase"/>
</dbReference>
<evidence type="ECO:0000313" key="15">
    <source>
        <dbReference type="EMBL" id="OGE52901.1"/>
    </source>
</evidence>
<dbReference type="InterPro" id="IPR000172">
    <property type="entry name" value="GMC_OxRdtase_N"/>
</dbReference>
<dbReference type="InterPro" id="IPR036188">
    <property type="entry name" value="FAD/NAD-bd_sf"/>
</dbReference>
<organism evidence="15 16">
    <name type="scientific">Penicillium arizonense</name>
    <dbReference type="NCBI Taxonomy" id="1835702"/>
    <lineage>
        <taxon>Eukaryota</taxon>
        <taxon>Fungi</taxon>
        <taxon>Dikarya</taxon>
        <taxon>Ascomycota</taxon>
        <taxon>Pezizomycotina</taxon>
        <taxon>Eurotiomycetes</taxon>
        <taxon>Eurotiomycetidae</taxon>
        <taxon>Eurotiales</taxon>
        <taxon>Aspergillaceae</taxon>
        <taxon>Penicillium</taxon>
    </lineage>
</organism>
<reference evidence="15 16" key="1">
    <citation type="journal article" date="2016" name="Sci. Rep.">
        <title>Penicillium arizonense, a new, genome sequenced fungal species, reveals a high chemical diversity in secreted metabolites.</title>
        <authorList>
            <person name="Grijseels S."/>
            <person name="Nielsen J.C."/>
            <person name="Randelovic M."/>
            <person name="Nielsen J."/>
            <person name="Nielsen K.F."/>
            <person name="Workman M."/>
            <person name="Frisvad J.C."/>
        </authorList>
    </citation>
    <scope>NUCLEOTIDE SEQUENCE [LARGE SCALE GENOMIC DNA]</scope>
    <source>
        <strain evidence="15 16">CBS 141311</strain>
    </source>
</reference>
<dbReference type="GO" id="GO:0005737">
    <property type="term" value="C:cytoplasm"/>
    <property type="evidence" value="ECO:0007669"/>
    <property type="project" value="UniProtKB-SubCell"/>
</dbReference>
<dbReference type="Pfam" id="PF05199">
    <property type="entry name" value="GMC_oxred_C"/>
    <property type="match status" value="1"/>
</dbReference>
<dbReference type="Gene3D" id="3.50.50.60">
    <property type="entry name" value="FAD/NAD(P)-binding domain"/>
    <property type="match status" value="1"/>
</dbReference>
<dbReference type="Gene3D" id="3.30.560.10">
    <property type="entry name" value="Glucose Oxidase, domain 3"/>
    <property type="match status" value="1"/>
</dbReference>
<dbReference type="SUPFAM" id="SSF51905">
    <property type="entry name" value="FAD/NAD(P)-binding domain"/>
    <property type="match status" value="1"/>
</dbReference>
<proteinExistence type="inferred from homology"/>
<comment type="cofactor">
    <cofactor evidence="1 11">
        <name>FAD</name>
        <dbReference type="ChEBI" id="CHEBI:57692"/>
    </cofactor>
</comment>
<keyword evidence="8 11" id="KW-0274">FAD</keyword>
<evidence type="ECO:0000256" key="2">
    <source>
        <dbReference type="ARBA" id="ARBA00004191"/>
    </source>
</evidence>
<feature type="domain" description="Glucose-methanol-choline oxidoreductase N-terminal" evidence="14">
    <location>
        <begin position="285"/>
        <end position="299"/>
    </location>
</feature>
<keyword evidence="9" id="KW-0560">Oxidoreductase</keyword>
<dbReference type="STRING" id="1835702.A0A1F5LJ00"/>
<keyword evidence="6" id="KW-0134">Cell wall</keyword>
<evidence type="ECO:0000256" key="7">
    <source>
        <dbReference type="ARBA" id="ARBA00022630"/>
    </source>
</evidence>
<evidence type="ECO:0000256" key="10">
    <source>
        <dbReference type="PIRSR" id="PIRSR000137-1"/>
    </source>
</evidence>
<dbReference type="RefSeq" id="XP_022488340.1">
    <property type="nucleotide sequence ID" value="XM_022632051.1"/>
</dbReference>
<dbReference type="PROSITE" id="PS00624">
    <property type="entry name" value="GMC_OXRED_2"/>
    <property type="match status" value="1"/>
</dbReference>
<feature type="active site" description="Proton acceptor" evidence="10">
    <location>
        <position position="591"/>
    </location>
</feature>
<dbReference type="GO" id="GO:0050660">
    <property type="term" value="F:flavin adenine dinucleotide binding"/>
    <property type="evidence" value="ECO:0007669"/>
    <property type="project" value="InterPro"/>
</dbReference>
<dbReference type="PANTHER" id="PTHR11552">
    <property type="entry name" value="GLUCOSE-METHANOL-CHOLINE GMC OXIDOREDUCTASE"/>
    <property type="match status" value="1"/>
</dbReference>
<dbReference type="EMBL" id="LXJU01000009">
    <property type="protein sequence ID" value="OGE52901.1"/>
    <property type="molecule type" value="Genomic_DNA"/>
</dbReference>
<dbReference type="InterPro" id="IPR007867">
    <property type="entry name" value="GMC_OxRtase_C"/>
</dbReference>
<dbReference type="PROSITE" id="PS00623">
    <property type="entry name" value="GMC_OXRED_1"/>
    <property type="match status" value="1"/>
</dbReference>
<evidence type="ECO:0000256" key="1">
    <source>
        <dbReference type="ARBA" id="ARBA00001974"/>
    </source>
</evidence>
<gene>
    <name evidence="15" type="ORF">PENARI_c009G11582</name>
</gene>
<accession>A0A1F5LJ00</accession>
<keyword evidence="6" id="KW-0964">Secreted</keyword>
<dbReference type="GO" id="GO:0016614">
    <property type="term" value="F:oxidoreductase activity, acting on CH-OH group of donors"/>
    <property type="evidence" value="ECO:0007669"/>
    <property type="project" value="InterPro"/>
</dbReference>